<gene>
    <name evidence="2" type="ORF">SKAU_G00349170</name>
</gene>
<feature type="compositionally biased region" description="Polar residues" evidence="1">
    <location>
        <begin position="64"/>
        <end position="73"/>
    </location>
</feature>
<sequence length="116" mass="12672">MRKRQTSCGNRTRGRRPGWIQRGGQAVQTAENDAQLAFPAVVKRLRDAVVNGVRNGAEPVEAQDSLNSGNGSIKSPGERLPDPSRRSVRRRYKRGATGSTPQPPPTSDLRGRKISL</sequence>
<keyword evidence="3" id="KW-1185">Reference proteome</keyword>
<feature type="compositionally biased region" description="Basic and acidic residues" evidence="1">
    <location>
        <begin position="76"/>
        <end position="85"/>
    </location>
</feature>
<comment type="caution">
    <text evidence="2">The sequence shown here is derived from an EMBL/GenBank/DDBJ whole genome shotgun (WGS) entry which is preliminary data.</text>
</comment>
<evidence type="ECO:0000256" key="1">
    <source>
        <dbReference type="SAM" id="MobiDB-lite"/>
    </source>
</evidence>
<name>A0A9Q1EK74_SYNKA</name>
<evidence type="ECO:0000313" key="2">
    <source>
        <dbReference type="EMBL" id="KAJ8340284.1"/>
    </source>
</evidence>
<dbReference type="EMBL" id="JAINUF010000016">
    <property type="protein sequence ID" value="KAJ8340284.1"/>
    <property type="molecule type" value="Genomic_DNA"/>
</dbReference>
<feature type="region of interest" description="Disordered" evidence="1">
    <location>
        <begin position="1"/>
        <end position="27"/>
    </location>
</feature>
<feature type="compositionally biased region" description="Polar residues" evidence="1">
    <location>
        <begin position="1"/>
        <end position="10"/>
    </location>
</feature>
<dbReference type="AlphaFoldDB" id="A0A9Q1EK74"/>
<organism evidence="2 3">
    <name type="scientific">Synaphobranchus kaupii</name>
    <name type="common">Kaup's arrowtooth eel</name>
    <dbReference type="NCBI Taxonomy" id="118154"/>
    <lineage>
        <taxon>Eukaryota</taxon>
        <taxon>Metazoa</taxon>
        <taxon>Chordata</taxon>
        <taxon>Craniata</taxon>
        <taxon>Vertebrata</taxon>
        <taxon>Euteleostomi</taxon>
        <taxon>Actinopterygii</taxon>
        <taxon>Neopterygii</taxon>
        <taxon>Teleostei</taxon>
        <taxon>Anguilliformes</taxon>
        <taxon>Synaphobranchidae</taxon>
        <taxon>Synaphobranchus</taxon>
    </lineage>
</organism>
<reference evidence="2" key="1">
    <citation type="journal article" date="2023" name="Science">
        <title>Genome structures resolve the early diversification of teleost fishes.</title>
        <authorList>
            <person name="Parey E."/>
            <person name="Louis A."/>
            <person name="Montfort J."/>
            <person name="Bouchez O."/>
            <person name="Roques C."/>
            <person name="Iampietro C."/>
            <person name="Lluch J."/>
            <person name="Castinel A."/>
            <person name="Donnadieu C."/>
            <person name="Desvignes T."/>
            <person name="Floi Bucao C."/>
            <person name="Jouanno E."/>
            <person name="Wen M."/>
            <person name="Mejri S."/>
            <person name="Dirks R."/>
            <person name="Jansen H."/>
            <person name="Henkel C."/>
            <person name="Chen W.J."/>
            <person name="Zahm M."/>
            <person name="Cabau C."/>
            <person name="Klopp C."/>
            <person name="Thompson A.W."/>
            <person name="Robinson-Rechavi M."/>
            <person name="Braasch I."/>
            <person name="Lecointre G."/>
            <person name="Bobe J."/>
            <person name="Postlethwait J.H."/>
            <person name="Berthelot C."/>
            <person name="Roest Crollius H."/>
            <person name="Guiguen Y."/>
        </authorList>
    </citation>
    <scope>NUCLEOTIDE SEQUENCE</scope>
    <source>
        <strain evidence="2">WJC10195</strain>
    </source>
</reference>
<proteinExistence type="predicted"/>
<protein>
    <submittedName>
        <fullName evidence="2">Uncharacterized protein</fullName>
    </submittedName>
</protein>
<feature type="region of interest" description="Disordered" evidence="1">
    <location>
        <begin position="56"/>
        <end position="116"/>
    </location>
</feature>
<accession>A0A9Q1EK74</accession>
<evidence type="ECO:0000313" key="3">
    <source>
        <dbReference type="Proteomes" id="UP001152622"/>
    </source>
</evidence>
<dbReference type="Proteomes" id="UP001152622">
    <property type="component" value="Chromosome 16"/>
</dbReference>